<organism evidence="2 3">
    <name type="scientific">Nocardia ninae NBRC 108245</name>
    <dbReference type="NCBI Taxonomy" id="1210091"/>
    <lineage>
        <taxon>Bacteria</taxon>
        <taxon>Bacillati</taxon>
        <taxon>Actinomycetota</taxon>
        <taxon>Actinomycetes</taxon>
        <taxon>Mycobacteriales</taxon>
        <taxon>Nocardiaceae</taxon>
        <taxon>Nocardia</taxon>
    </lineage>
</organism>
<name>A0A511M807_9NOCA</name>
<evidence type="ECO:0000313" key="3">
    <source>
        <dbReference type="Proteomes" id="UP000321424"/>
    </source>
</evidence>
<dbReference type="EMBL" id="BJXA01000005">
    <property type="protein sequence ID" value="GEM36785.1"/>
    <property type="molecule type" value="Genomic_DNA"/>
</dbReference>
<protein>
    <recommendedName>
        <fullName evidence="4">Peptidase S1 family protein</fullName>
    </recommendedName>
</protein>
<evidence type="ECO:0008006" key="4">
    <source>
        <dbReference type="Google" id="ProtNLM"/>
    </source>
</evidence>
<dbReference type="OrthoDB" id="4536940at2"/>
<keyword evidence="1" id="KW-0732">Signal</keyword>
<accession>A0A511M807</accession>
<dbReference type="SUPFAM" id="SSF50494">
    <property type="entry name" value="Trypsin-like serine proteases"/>
    <property type="match status" value="1"/>
</dbReference>
<comment type="caution">
    <text evidence="2">The sequence shown here is derived from an EMBL/GenBank/DDBJ whole genome shotgun (WGS) entry which is preliminary data.</text>
</comment>
<dbReference type="Proteomes" id="UP000321424">
    <property type="component" value="Unassembled WGS sequence"/>
</dbReference>
<feature type="signal peptide" evidence="1">
    <location>
        <begin position="1"/>
        <end position="26"/>
    </location>
</feature>
<evidence type="ECO:0000256" key="1">
    <source>
        <dbReference type="SAM" id="SignalP"/>
    </source>
</evidence>
<dbReference type="Gene3D" id="2.40.10.10">
    <property type="entry name" value="Trypsin-like serine proteases"/>
    <property type="match status" value="2"/>
</dbReference>
<keyword evidence="3" id="KW-1185">Reference proteome</keyword>
<sequence>MTRTALAFAAATATALLGTASAQAQADDTPPTVGGGSGILVDSKVGCTLTTIGKDSADRLVGLTAGHCGEPGSVVVVEGDPNGAAVGRFVYSDRTLDYAVIEFDAQRVHPVRGVGGTTITDLGAPAQFPTVVCKRGSTSGTSCGVVWGDVRAAGTETWTQMCVMKGDSGAPVVVGTTLVGMVNAYLGVGCLGPQVGTNISAIMNDLNARGGVGAGYQPL</sequence>
<dbReference type="RefSeq" id="WP_147129008.1">
    <property type="nucleotide sequence ID" value="NZ_BJXA01000005.1"/>
</dbReference>
<dbReference type="AlphaFoldDB" id="A0A511M807"/>
<dbReference type="InterPro" id="IPR043504">
    <property type="entry name" value="Peptidase_S1_PA_chymotrypsin"/>
</dbReference>
<feature type="chain" id="PRO_5022083613" description="Peptidase S1 family protein" evidence="1">
    <location>
        <begin position="27"/>
        <end position="219"/>
    </location>
</feature>
<reference evidence="2 3" key="1">
    <citation type="submission" date="2019-07" db="EMBL/GenBank/DDBJ databases">
        <title>Whole genome shotgun sequence of Nocardia ninae NBRC 108245.</title>
        <authorList>
            <person name="Hosoyama A."/>
            <person name="Uohara A."/>
            <person name="Ohji S."/>
            <person name="Ichikawa N."/>
        </authorList>
    </citation>
    <scope>NUCLEOTIDE SEQUENCE [LARGE SCALE GENOMIC DNA]</scope>
    <source>
        <strain evidence="2 3">NBRC 108245</strain>
    </source>
</reference>
<evidence type="ECO:0000313" key="2">
    <source>
        <dbReference type="EMBL" id="GEM36785.1"/>
    </source>
</evidence>
<gene>
    <name evidence="2" type="ORF">NN4_13040</name>
</gene>
<proteinExistence type="predicted"/>
<dbReference type="InterPro" id="IPR009003">
    <property type="entry name" value="Peptidase_S1_PA"/>
</dbReference>